<dbReference type="OrthoDB" id="1388414at2759"/>
<protein>
    <submittedName>
        <fullName evidence="2">Uncharacterized protein</fullName>
    </submittedName>
</protein>
<feature type="region of interest" description="Disordered" evidence="1">
    <location>
        <begin position="226"/>
        <end position="249"/>
    </location>
</feature>
<evidence type="ECO:0000313" key="3">
    <source>
        <dbReference type="Proteomes" id="UP000636800"/>
    </source>
</evidence>
<gene>
    <name evidence="2" type="ORF">HPP92_023445</name>
</gene>
<proteinExistence type="predicted"/>
<evidence type="ECO:0000313" key="2">
    <source>
        <dbReference type="EMBL" id="KAG0458288.1"/>
    </source>
</evidence>
<dbReference type="EMBL" id="JADCNL010000012">
    <property type="protein sequence ID" value="KAG0458288.1"/>
    <property type="molecule type" value="Genomic_DNA"/>
</dbReference>
<feature type="compositionally biased region" description="Basic and acidic residues" evidence="1">
    <location>
        <begin position="228"/>
        <end position="249"/>
    </location>
</feature>
<reference evidence="2 3" key="1">
    <citation type="journal article" date="2020" name="Nat. Food">
        <title>A phased Vanilla planifolia genome enables genetic improvement of flavour and production.</title>
        <authorList>
            <person name="Hasing T."/>
            <person name="Tang H."/>
            <person name="Brym M."/>
            <person name="Khazi F."/>
            <person name="Huang T."/>
            <person name="Chambers A.H."/>
        </authorList>
    </citation>
    <scope>NUCLEOTIDE SEQUENCE [LARGE SCALE GENOMIC DNA]</scope>
    <source>
        <tissue evidence="2">Leaf</tissue>
    </source>
</reference>
<name>A0A835UEG8_VANPL</name>
<accession>A0A835UEG8</accession>
<dbReference type="Proteomes" id="UP000636800">
    <property type="component" value="Chromosome 12"/>
</dbReference>
<evidence type="ECO:0000256" key="1">
    <source>
        <dbReference type="SAM" id="MobiDB-lite"/>
    </source>
</evidence>
<keyword evidence="3" id="KW-1185">Reference proteome</keyword>
<comment type="caution">
    <text evidence="2">The sequence shown here is derived from an EMBL/GenBank/DDBJ whole genome shotgun (WGS) entry which is preliminary data.</text>
</comment>
<sequence length="249" mass="26753">MLAPSNSAISDGGGAFDYGILSSLPNNLPFGMGEVPLPSSALGSSVCTTNGAGWRLQNQSANVNIGNVDRLRDHLPSSCIQGTEVKSGLSVSQGQVRNLGFVGKGTCLSSRFAIDDIELPINDQNDPKINLFDDADQVKQEFVVDFPDGAKVGNTILSNFASEEYGGWSYRVKGARSGLSLISREKYERLHLRCWQVPSMISLAVSSLTKGMYPMKLMGGGYSWRGSKGGDTKDNNGEKIVKEMNHSPL</sequence>
<organism evidence="2 3">
    <name type="scientific">Vanilla planifolia</name>
    <name type="common">Vanilla</name>
    <dbReference type="NCBI Taxonomy" id="51239"/>
    <lineage>
        <taxon>Eukaryota</taxon>
        <taxon>Viridiplantae</taxon>
        <taxon>Streptophyta</taxon>
        <taxon>Embryophyta</taxon>
        <taxon>Tracheophyta</taxon>
        <taxon>Spermatophyta</taxon>
        <taxon>Magnoliopsida</taxon>
        <taxon>Liliopsida</taxon>
        <taxon>Asparagales</taxon>
        <taxon>Orchidaceae</taxon>
        <taxon>Vanilloideae</taxon>
        <taxon>Vanilleae</taxon>
        <taxon>Vanilla</taxon>
    </lineage>
</organism>
<dbReference type="AlphaFoldDB" id="A0A835UEG8"/>